<name>A0A9Q1B9B1_HOLLE</name>
<proteinExistence type="predicted"/>
<dbReference type="Proteomes" id="UP001152320">
    <property type="component" value="Unassembled WGS sequence"/>
</dbReference>
<reference evidence="1" key="1">
    <citation type="submission" date="2021-10" db="EMBL/GenBank/DDBJ databases">
        <title>Tropical sea cucumber genome reveals ecological adaptation and Cuvierian tubules defense mechanism.</title>
        <authorList>
            <person name="Chen T."/>
        </authorList>
    </citation>
    <scope>NUCLEOTIDE SEQUENCE</scope>
    <source>
        <strain evidence="1">Nanhai2018</strain>
        <tissue evidence="1">Muscle</tissue>
    </source>
</reference>
<sequence length="96" mass="11410">MLVSLIRKMKLDLWRHCDIFRQLPLFESWCLHFSSITWKFQLLCHRRTIRIIGTRTAWHDQPPYVTFGIVMGTLCSINSELGCTVQAVGLFHYNRR</sequence>
<protein>
    <submittedName>
        <fullName evidence="1">Uncharacterized protein</fullName>
    </submittedName>
</protein>
<dbReference type="AlphaFoldDB" id="A0A9Q1B9B1"/>
<evidence type="ECO:0000313" key="1">
    <source>
        <dbReference type="EMBL" id="KAJ8019131.1"/>
    </source>
</evidence>
<accession>A0A9Q1B9B1</accession>
<organism evidence="1 2">
    <name type="scientific">Holothuria leucospilota</name>
    <name type="common">Black long sea cucumber</name>
    <name type="synonym">Mertensiothuria leucospilota</name>
    <dbReference type="NCBI Taxonomy" id="206669"/>
    <lineage>
        <taxon>Eukaryota</taxon>
        <taxon>Metazoa</taxon>
        <taxon>Echinodermata</taxon>
        <taxon>Eleutherozoa</taxon>
        <taxon>Echinozoa</taxon>
        <taxon>Holothuroidea</taxon>
        <taxon>Aspidochirotacea</taxon>
        <taxon>Aspidochirotida</taxon>
        <taxon>Holothuriidae</taxon>
        <taxon>Holothuria</taxon>
    </lineage>
</organism>
<comment type="caution">
    <text evidence="1">The sequence shown here is derived from an EMBL/GenBank/DDBJ whole genome shotgun (WGS) entry which is preliminary data.</text>
</comment>
<evidence type="ECO:0000313" key="2">
    <source>
        <dbReference type="Proteomes" id="UP001152320"/>
    </source>
</evidence>
<dbReference type="EMBL" id="JAIZAY010000079">
    <property type="protein sequence ID" value="KAJ8019131.1"/>
    <property type="molecule type" value="Genomic_DNA"/>
</dbReference>
<gene>
    <name evidence="1" type="ORF">HOLleu_42486</name>
</gene>
<keyword evidence="2" id="KW-1185">Reference proteome</keyword>